<dbReference type="Gene3D" id="1.20.5.4130">
    <property type="match status" value="1"/>
</dbReference>
<dbReference type="InterPro" id="IPR058922">
    <property type="entry name" value="WHD_DRP"/>
</dbReference>
<evidence type="ECO:0000256" key="2">
    <source>
        <dbReference type="ARBA" id="ARBA00022741"/>
    </source>
</evidence>
<reference evidence="9" key="1">
    <citation type="journal article" date="2013" name="Nat. Genet.">
        <title>The Capsella rubella genome and the genomic consequences of rapid mating system evolution.</title>
        <authorList>
            <person name="Slotte T."/>
            <person name="Hazzouri K.M."/>
            <person name="Agren J.A."/>
            <person name="Koenig D."/>
            <person name="Maumus F."/>
            <person name="Guo Y.L."/>
            <person name="Steige K."/>
            <person name="Platts A.E."/>
            <person name="Escobar J.S."/>
            <person name="Newman L.K."/>
            <person name="Wang W."/>
            <person name="Mandakova T."/>
            <person name="Vello E."/>
            <person name="Smith L.M."/>
            <person name="Henz S.R."/>
            <person name="Steffen J."/>
            <person name="Takuno S."/>
            <person name="Brandvain Y."/>
            <person name="Coop G."/>
            <person name="Andolfatto P."/>
            <person name="Hu T.T."/>
            <person name="Blanchette M."/>
            <person name="Clark R.M."/>
            <person name="Quesneville H."/>
            <person name="Nordborg M."/>
            <person name="Gaut B.S."/>
            <person name="Lysak M.A."/>
            <person name="Jenkins J."/>
            <person name="Grimwood J."/>
            <person name="Chapman J."/>
            <person name="Prochnik S."/>
            <person name="Shu S."/>
            <person name="Rokhsar D."/>
            <person name="Schmutz J."/>
            <person name="Weigel D."/>
            <person name="Wright S.I."/>
        </authorList>
    </citation>
    <scope>NUCLEOTIDE SEQUENCE [LARGE SCALE GENOMIC DNA]</scope>
    <source>
        <strain evidence="9">cv. Monte Gargano</strain>
    </source>
</reference>
<dbReference type="InterPro" id="IPR041118">
    <property type="entry name" value="Rx_N"/>
</dbReference>
<dbReference type="Pfam" id="PF18052">
    <property type="entry name" value="Rx_N"/>
    <property type="match status" value="1"/>
</dbReference>
<dbReference type="PANTHER" id="PTHR23155">
    <property type="entry name" value="DISEASE RESISTANCE PROTEIN RP"/>
    <property type="match status" value="1"/>
</dbReference>
<dbReference type="InterPro" id="IPR055414">
    <property type="entry name" value="LRR_R13L4/SHOC2-like"/>
</dbReference>
<dbReference type="PANTHER" id="PTHR23155:SF1185">
    <property type="entry name" value="DISEASE RESISTANCE RPP8-LIKE PROTEIN 3-RELATED"/>
    <property type="match status" value="1"/>
</dbReference>
<evidence type="ECO:0008006" key="10">
    <source>
        <dbReference type="Google" id="ProtNLM"/>
    </source>
</evidence>
<dbReference type="KEGG" id="crb:17884581"/>
<dbReference type="InterPro" id="IPR042197">
    <property type="entry name" value="Apaf_helical"/>
</dbReference>
<dbReference type="Pfam" id="PF23559">
    <property type="entry name" value="WHD_DRP"/>
    <property type="match status" value="1"/>
</dbReference>
<dbReference type="InterPro" id="IPR032675">
    <property type="entry name" value="LRR_dom_sf"/>
</dbReference>
<feature type="domain" description="Disease resistance protein winged helix" evidence="6">
    <location>
        <begin position="432"/>
        <end position="502"/>
    </location>
</feature>
<dbReference type="AlphaFoldDB" id="R0FCT4"/>
<keyword evidence="9" id="KW-1185">Reference proteome</keyword>
<protein>
    <recommendedName>
        <fullName evidence="10">NB-ARC domain-containing protein</fullName>
    </recommendedName>
</protein>
<keyword evidence="3" id="KW-0611">Plant defense</keyword>
<feature type="domain" description="Disease resistance R13L4/SHOC-2-like LRR" evidence="7">
    <location>
        <begin position="578"/>
        <end position="892"/>
    </location>
</feature>
<sequence>MAEAVVTFGLQKLWELLVRETNRLKGVHKQATELQSDLKRLKSFVKDAETKKSKSERVRNCVDEIVEIVYDAEDIIESFLIKEEKCGRERGIKKHLRSVSCITFSDQEFGLQIRSIITRISKVIDSMERFGVREIINKEEEEELVGKFVEIRQSFPSVSESSLVGVERSVEELVSHLVGENGVQVVSIYGMGGVGKTTLARQVFHHEMVQRYFSGFAWVFVSQECRQKHVWRAILQSLRPKSEEQRIVDMTVSGLQDELFKLLEIEKCLIVLDDLWSSAAWELIKPAFPHRSASKVLLTSRNEGVGLHPDLRSVIFRPRCLTHEESWEVFQNIALFERNDIEFQVDDIFEEIQQMLKHCGGLPLAVKTLGGLLATKRTASEWIKVHNNIGSHIVGEIGENGGIGSLVCNVISLSYEDLPSHLKHCFLYLAHYPEDHEIQTETLFNYWVAEGIVMMHSEETTIVDLAEDYLEELVKRSMVLVGKRNTVTSRIESCRLHDIVREVSLFKAKEENFIQFFSAQILVSNATNALSPTVSTNRSRRLAVHLVDAEENEPCIFQQKQIQNPKARTLLYITRDFSPWILSTPSFGGLQSLRVLDLFGAQFRRRKLPKGIGKLIHLRYLSLKETNLSVLPSSIGNLVLLVYLDLEIYETMVHIPNVLKKMKKLRYLMLPDELSSKTKLELSALVKLETLKNFSLKHSSAKDLINMTKLRTLWICCASVNPEEEVLPYSLGASLKQLEELMLYNKINDQAEAMKIDAGAFVSSFLRLNQLSLDIKIDKLPNEAQFPSRIAFVSLSSCDLPEDPMPVLEKLHSLKILSLELNAFTGRKMVCSKAGFPKLHTLEFSILDNLEEWVVEDYSMSCLCHLEINDCRKLKSLPGRLRDITTLKELRVGWMKNEFKNKLIQGGEDHFKIKHVASVMFYNCGDE</sequence>
<evidence type="ECO:0000313" key="9">
    <source>
        <dbReference type="Proteomes" id="UP000029121"/>
    </source>
</evidence>
<dbReference type="PRINTS" id="PR00364">
    <property type="entry name" value="DISEASERSIST"/>
</dbReference>
<keyword evidence="1" id="KW-0677">Repeat</keyword>
<name>R0FCT4_9BRAS</name>
<proteinExistence type="predicted"/>
<dbReference type="EMBL" id="KB870810">
    <property type="protein sequence ID" value="EOA19912.1"/>
    <property type="molecule type" value="Genomic_DNA"/>
</dbReference>
<dbReference type="SUPFAM" id="SSF52058">
    <property type="entry name" value="L domain-like"/>
    <property type="match status" value="1"/>
</dbReference>
<dbReference type="InterPro" id="IPR027417">
    <property type="entry name" value="P-loop_NTPase"/>
</dbReference>
<evidence type="ECO:0000259" key="5">
    <source>
        <dbReference type="Pfam" id="PF18052"/>
    </source>
</evidence>
<dbReference type="Gene3D" id="1.10.10.10">
    <property type="entry name" value="Winged helix-like DNA-binding domain superfamily/Winged helix DNA-binding domain"/>
    <property type="match status" value="1"/>
</dbReference>
<accession>R0FCT4</accession>
<dbReference type="CDD" id="cd14798">
    <property type="entry name" value="RX-CC_like"/>
    <property type="match status" value="1"/>
</dbReference>
<evidence type="ECO:0000259" key="7">
    <source>
        <dbReference type="Pfam" id="PF23598"/>
    </source>
</evidence>
<evidence type="ECO:0000259" key="6">
    <source>
        <dbReference type="Pfam" id="PF23559"/>
    </source>
</evidence>
<dbReference type="Gene3D" id="1.10.8.430">
    <property type="entry name" value="Helical domain of apoptotic protease-activating factors"/>
    <property type="match status" value="1"/>
</dbReference>
<dbReference type="InterPro" id="IPR044974">
    <property type="entry name" value="Disease_R_plants"/>
</dbReference>
<dbReference type="InterPro" id="IPR002182">
    <property type="entry name" value="NB-ARC"/>
</dbReference>
<evidence type="ECO:0000259" key="4">
    <source>
        <dbReference type="Pfam" id="PF00931"/>
    </source>
</evidence>
<evidence type="ECO:0000256" key="3">
    <source>
        <dbReference type="ARBA" id="ARBA00022821"/>
    </source>
</evidence>
<dbReference type="GO" id="GO:0043531">
    <property type="term" value="F:ADP binding"/>
    <property type="evidence" value="ECO:0007669"/>
    <property type="project" value="InterPro"/>
</dbReference>
<dbReference type="GO" id="GO:0098542">
    <property type="term" value="P:defense response to other organism"/>
    <property type="evidence" value="ECO:0007669"/>
    <property type="project" value="TreeGrafter"/>
</dbReference>
<dbReference type="Gene3D" id="3.40.50.300">
    <property type="entry name" value="P-loop containing nucleotide triphosphate hydrolases"/>
    <property type="match status" value="1"/>
</dbReference>
<dbReference type="OrthoDB" id="646178at2759"/>
<gene>
    <name evidence="8" type="ORF">CARUB_v10000162mg</name>
</gene>
<dbReference type="Pfam" id="PF00931">
    <property type="entry name" value="NB-ARC"/>
    <property type="match status" value="1"/>
</dbReference>
<dbReference type="Proteomes" id="UP000029121">
    <property type="component" value="Unassembled WGS sequence"/>
</dbReference>
<evidence type="ECO:0000313" key="8">
    <source>
        <dbReference type="EMBL" id="EOA19912.1"/>
    </source>
</evidence>
<dbReference type="eggNOG" id="KOG4658">
    <property type="taxonomic scope" value="Eukaryota"/>
</dbReference>
<dbReference type="SUPFAM" id="SSF52540">
    <property type="entry name" value="P-loop containing nucleoside triphosphate hydrolases"/>
    <property type="match status" value="1"/>
</dbReference>
<dbReference type="InterPro" id="IPR038005">
    <property type="entry name" value="RX-like_CC"/>
</dbReference>
<dbReference type="FunFam" id="1.10.10.10:FF:000322">
    <property type="entry name" value="Probable disease resistance protein At1g63360"/>
    <property type="match status" value="1"/>
</dbReference>
<feature type="domain" description="NB-ARC" evidence="4">
    <location>
        <begin position="167"/>
        <end position="335"/>
    </location>
</feature>
<dbReference type="InterPro" id="IPR036388">
    <property type="entry name" value="WH-like_DNA-bd_sf"/>
</dbReference>
<organism evidence="8 9">
    <name type="scientific">Capsella rubella</name>
    <dbReference type="NCBI Taxonomy" id="81985"/>
    <lineage>
        <taxon>Eukaryota</taxon>
        <taxon>Viridiplantae</taxon>
        <taxon>Streptophyta</taxon>
        <taxon>Embryophyta</taxon>
        <taxon>Tracheophyta</taxon>
        <taxon>Spermatophyta</taxon>
        <taxon>Magnoliopsida</taxon>
        <taxon>eudicotyledons</taxon>
        <taxon>Gunneridae</taxon>
        <taxon>Pentapetalae</taxon>
        <taxon>rosids</taxon>
        <taxon>malvids</taxon>
        <taxon>Brassicales</taxon>
        <taxon>Brassicaceae</taxon>
        <taxon>Camelineae</taxon>
        <taxon>Capsella</taxon>
    </lineage>
</organism>
<evidence type="ECO:0000256" key="1">
    <source>
        <dbReference type="ARBA" id="ARBA00022737"/>
    </source>
</evidence>
<dbReference type="FunFam" id="3.40.50.300:FF:001091">
    <property type="entry name" value="Probable disease resistance protein At1g61300"/>
    <property type="match status" value="1"/>
</dbReference>
<feature type="domain" description="Disease resistance N-terminal" evidence="5">
    <location>
        <begin position="5"/>
        <end position="91"/>
    </location>
</feature>
<keyword evidence="2" id="KW-0547">Nucleotide-binding</keyword>
<dbReference type="Gene3D" id="3.80.10.10">
    <property type="entry name" value="Ribonuclease Inhibitor"/>
    <property type="match status" value="1"/>
</dbReference>
<dbReference type="Pfam" id="PF23598">
    <property type="entry name" value="LRR_14"/>
    <property type="match status" value="1"/>
</dbReference>